<evidence type="ECO:0000313" key="3">
    <source>
        <dbReference type="EMBL" id="KAK6164127.1"/>
    </source>
</evidence>
<accession>A0ABR0XY31</accession>
<organism evidence="3 4">
    <name type="scientific">Rehmannia glutinosa</name>
    <name type="common">Chinese foxglove</name>
    <dbReference type="NCBI Taxonomy" id="99300"/>
    <lineage>
        <taxon>Eukaryota</taxon>
        <taxon>Viridiplantae</taxon>
        <taxon>Streptophyta</taxon>
        <taxon>Embryophyta</taxon>
        <taxon>Tracheophyta</taxon>
        <taxon>Spermatophyta</taxon>
        <taxon>Magnoliopsida</taxon>
        <taxon>eudicotyledons</taxon>
        <taxon>Gunneridae</taxon>
        <taxon>Pentapetalae</taxon>
        <taxon>asterids</taxon>
        <taxon>lamiids</taxon>
        <taxon>Lamiales</taxon>
        <taxon>Orobanchaceae</taxon>
        <taxon>Rehmannieae</taxon>
        <taxon>Rehmannia</taxon>
    </lineage>
</organism>
<dbReference type="PANTHER" id="PTHR35468:SF1">
    <property type="entry name" value="MYOSIN-LIKE PROTEIN"/>
    <property type="match status" value="1"/>
</dbReference>
<dbReference type="Proteomes" id="UP001318860">
    <property type="component" value="Unassembled WGS sequence"/>
</dbReference>
<sequence>MSTASRRTKWHPTPPPPPPSPKILHFPRSRRTRRKQTKPTANHHHHNNPSLLMHQKYQSYKGKLENLFDKENNESNPKTSGVERRERVEEQDCGDYNGGGGFEEEKWRFQAEILRAECKLLRMEREFALKKLEKNRVKMERTLRSAVQTLVSGRKKIFEGKNVNAVLEEEIEDLEDKLEELQKSSRNKDYEVLNCSNFDKKACLLQRRLENLGGLSNESCVKDLQELNESSSSINMNRNIDKYISISDCKTDNISTDVDMLRKKMEGLSKGILDRVEEEYNSILSSTANSSVASSASTSKRIECPEIPNFSTRQLYQANPRTLLLSSNILIAANIGLKDQTKKLHEQTLHENKCSGRCKAIIRRIVEQVRTETEQWSQMQEMLVQVRGEMEELQASRDFWENRAYNSDYEIQSLRHAVEEWKEKALGYENKVNELQLQVFVLKEEIQKSESDLPPVPLGKQLEKEKLVLSFRLKKNCHIDEEGSKFENALEEQEQKERTPNKTLPPLSLGKQLAKEKRMLFGHFKENRDAGERGSRRELSADGGRKPYSTGIGILGPKRSPLMDIGNSSPLARQNSRSAFAILSPESSRIRDSFRK</sequence>
<evidence type="ECO:0000313" key="4">
    <source>
        <dbReference type="Proteomes" id="UP001318860"/>
    </source>
</evidence>
<keyword evidence="4" id="KW-1185">Reference proteome</keyword>
<evidence type="ECO:0000256" key="2">
    <source>
        <dbReference type="SAM" id="MobiDB-lite"/>
    </source>
</evidence>
<dbReference type="PANTHER" id="PTHR35468">
    <property type="entry name" value="MYOSIN-LIKE PROTEIN"/>
    <property type="match status" value="1"/>
</dbReference>
<feature type="coiled-coil region" evidence="1">
    <location>
        <begin position="129"/>
        <end position="191"/>
    </location>
</feature>
<feature type="region of interest" description="Disordered" evidence="2">
    <location>
        <begin position="66"/>
        <end position="97"/>
    </location>
</feature>
<reference evidence="3 4" key="1">
    <citation type="journal article" date="2021" name="Comput. Struct. Biotechnol. J.">
        <title>De novo genome assembly of the potent medicinal plant Rehmannia glutinosa using nanopore technology.</title>
        <authorList>
            <person name="Ma L."/>
            <person name="Dong C."/>
            <person name="Song C."/>
            <person name="Wang X."/>
            <person name="Zheng X."/>
            <person name="Niu Y."/>
            <person name="Chen S."/>
            <person name="Feng W."/>
        </authorList>
    </citation>
    <scope>NUCLEOTIDE SEQUENCE [LARGE SCALE GENOMIC DNA]</scope>
    <source>
        <strain evidence="3">DH-2019</strain>
    </source>
</reference>
<evidence type="ECO:0000256" key="1">
    <source>
        <dbReference type="SAM" id="Coils"/>
    </source>
</evidence>
<feature type="compositionally biased region" description="Basic and acidic residues" evidence="2">
    <location>
        <begin position="524"/>
        <end position="545"/>
    </location>
</feature>
<name>A0ABR0XY31_REHGL</name>
<feature type="compositionally biased region" description="Pro residues" evidence="2">
    <location>
        <begin position="12"/>
        <end position="21"/>
    </location>
</feature>
<feature type="region of interest" description="Disordered" evidence="2">
    <location>
        <begin position="524"/>
        <end position="578"/>
    </location>
</feature>
<feature type="region of interest" description="Disordered" evidence="2">
    <location>
        <begin position="486"/>
        <end position="507"/>
    </location>
</feature>
<feature type="compositionally biased region" description="Basic residues" evidence="2">
    <location>
        <begin position="25"/>
        <end position="47"/>
    </location>
</feature>
<feature type="compositionally biased region" description="Basic and acidic residues" evidence="2">
    <location>
        <begin position="81"/>
        <end position="90"/>
    </location>
</feature>
<dbReference type="EMBL" id="JABTTQ020000001">
    <property type="protein sequence ID" value="KAK6164127.1"/>
    <property type="molecule type" value="Genomic_DNA"/>
</dbReference>
<keyword evidence="1" id="KW-0175">Coiled coil</keyword>
<proteinExistence type="predicted"/>
<feature type="region of interest" description="Disordered" evidence="2">
    <location>
        <begin position="1"/>
        <end position="53"/>
    </location>
</feature>
<protein>
    <submittedName>
        <fullName evidence="3">Uncharacterized protein</fullName>
    </submittedName>
</protein>
<feature type="compositionally biased region" description="Polar residues" evidence="2">
    <location>
        <begin position="566"/>
        <end position="578"/>
    </location>
</feature>
<gene>
    <name evidence="3" type="ORF">DH2020_000991</name>
</gene>
<comment type="caution">
    <text evidence="3">The sequence shown here is derived from an EMBL/GenBank/DDBJ whole genome shotgun (WGS) entry which is preliminary data.</text>
</comment>
<feature type="coiled-coil region" evidence="1">
    <location>
        <begin position="383"/>
        <end position="452"/>
    </location>
</feature>
<feature type="compositionally biased region" description="Basic residues" evidence="2">
    <location>
        <begin position="1"/>
        <end position="10"/>
    </location>
</feature>